<dbReference type="STRING" id="357278.IV61_GL001534"/>
<dbReference type="InterPro" id="IPR036078">
    <property type="entry name" value="Spo11/TopoVI_A_sf"/>
</dbReference>
<gene>
    <name evidence="2" type="ORF">FD07_GL001485</name>
</gene>
<dbReference type="SUPFAM" id="SSF56726">
    <property type="entry name" value="DNA topoisomerase IV, alpha subunit"/>
    <property type="match status" value="1"/>
</dbReference>
<evidence type="ECO:0000313" key="2">
    <source>
        <dbReference type="EMBL" id="KRK35183.1"/>
    </source>
</evidence>
<dbReference type="OrthoDB" id="2312721at2"/>
<accession>A0A0R1GM87</accession>
<dbReference type="eggNOG" id="ENOG5030187">
    <property type="taxonomic scope" value="Bacteria"/>
</dbReference>
<dbReference type="EMBL" id="AZCZ01000038">
    <property type="protein sequence ID" value="KRK35183.1"/>
    <property type="molecule type" value="Genomic_DNA"/>
</dbReference>
<dbReference type="PATRIC" id="fig|1267003.4.peg.1569"/>
<dbReference type="RefSeq" id="WP_020090198.1">
    <property type="nucleotide sequence ID" value="NZ_AZCZ01000038.1"/>
</dbReference>
<dbReference type="Proteomes" id="UP000051176">
    <property type="component" value="Unassembled WGS sequence"/>
</dbReference>
<keyword evidence="3" id="KW-1185">Reference proteome</keyword>
<dbReference type="AlphaFoldDB" id="A0A0R1GM87"/>
<dbReference type="GO" id="GO:0003677">
    <property type="term" value="F:DNA binding"/>
    <property type="evidence" value="ECO:0007669"/>
    <property type="project" value="InterPro"/>
</dbReference>
<proteinExistence type="predicted"/>
<reference evidence="2 3" key="1">
    <citation type="journal article" date="2015" name="Genome Announc.">
        <title>Expanding the biotechnology potential of lactobacilli through comparative genomics of 213 strains and associated genera.</title>
        <authorList>
            <person name="Sun Z."/>
            <person name="Harris H.M."/>
            <person name="McCann A."/>
            <person name="Guo C."/>
            <person name="Argimon S."/>
            <person name="Zhang W."/>
            <person name="Yang X."/>
            <person name="Jeffery I.B."/>
            <person name="Cooney J.C."/>
            <person name="Kagawa T.F."/>
            <person name="Liu W."/>
            <person name="Song Y."/>
            <person name="Salvetti E."/>
            <person name="Wrobel A."/>
            <person name="Rasinkangas P."/>
            <person name="Parkhill J."/>
            <person name="Rea M.C."/>
            <person name="O'Sullivan O."/>
            <person name="Ritari J."/>
            <person name="Douillard F.P."/>
            <person name="Paul Ross R."/>
            <person name="Yang R."/>
            <person name="Briner A.E."/>
            <person name="Felis G.E."/>
            <person name="de Vos W.M."/>
            <person name="Barrangou R."/>
            <person name="Klaenhammer T.R."/>
            <person name="Caufield P.W."/>
            <person name="Cui Y."/>
            <person name="Zhang H."/>
            <person name="O'Toole P.W."/>
        </authorList>
    </citation>
    <scope>NUCLEOTIDE SEQUENCE [LARGE SCALE GENOMIC DNA]</scope>
    <source>
        <strain evidence="2 3">ATCC 53295</strain>
    </source>
</reference>
<protein>
    <recommendedName>
        <fullName evidence="1">DUF2399 domain-containing protein</fullName>
    </recommendedName>
</protein>
<dbReference type="Pfam" id="PF09664">
    <property type="entry name" value="DUF2399"/>
    <property type="match status" value="1"/>
</dbReference>
<evidence type="ECO:0000313" key="3">
    <source>
        <dbReference type="Proteomes" id="UP000051176"/>
    </source>
</evidence>
<feature type="domain" description="DUF2399" evidence="1">
    <location>
        <begin position="106"/>
        <end position="195"/>
    </location>
</feature>
<sequence length="271" mass="30925">MSPYRKAYEQATSRPAPQEAEQLDGLFRKIATGELLPPRGQQAVDIGLTAHSLNDPQENPAVFDYYRWVLEHVFNDRPVNELSAKMIGMAFTCMNIFQTDFPQPITLNPWQIAAMRDYPVSTQQAVIIENNGVFVWLAKLHPDWPLINQAGNDFNVTHVQLIQHLEARGVQLTYLGDLDSRGIQMADSLFRKLQETSIATFTAIQSPANVTRWLTLLGRPDVKRTRQLTVQTPILREELDSIHLFGKFVEQEQLIATYERLLRPWLTGKSV</sequence>
<organism evidence="2 3">
    <name type="scientific">Levilactobacillus parabrevis ATCC 53295</name>
    <dbReference type="NCBI Taxonomy" id="1267003"/>
    <lineage>
        <taxon>Bacteria</taxon>
        <taxon>Bacillati</taxon>
        <taxon>Bacillota</taxon>
        <taxon>Bacilli</taxon>
        <taxon>Lactobacillales</taxon>
        <taxon>Lactobacillaceae</taxon>
        <taxon>Levilactobacillus</taxon>
    </lineage>
</organism>
<evidence type="ECO:0000259" key="1">
    <source>
        <dbReference type="Pfam" id="PF09664"/>
    </source>
</evidence>
<dbReference type="GO" id="GO:0005694">
    <property type="term" value="C:chromosome"/>
    <property type="evidence" value="ECO:0007669"/>
    <property type="project" value="InterPro"/>
</dbReference>
<comment type="caution">
    <text evidence="2">The sequence shown here is derived from an EMBL/GenBank/DDBJ whole genome shotgun (WGS) entry which is preliminary data.</text>
</comment>
<dbReference type="InterPro" id="IPR024465">
    <property type="entry name" value="DUF2399"/>
</dbReference>
<name>A0A0R1GM87_9LACO</name>